<dbReference type="GO" id="GO:0005829">
    <property type="term" value="C:cytosol"/>
    <property type="evidence" value="ECO:0007669"/>
    <property type="project" value="TreeGrafter"/>
</dbReference>
<evidence type="ECO:0000259" key="2">
    <source>
        <dbReference type="PROSITE" id="PS50943"/>
    </source>
</evidence>
<dbReference type="InterPro" id="IPR010982">
    <property type="entry name" value="Lambda_DNA-bd_dom_sf"/>
</dbReference>
<comment type="caution">
    <text evidence="3">The sequence shown here is derived from an EMBL/GenBank/DDBJ whole genome shotgun (WGS) entry which is preliminary data.</text>
</comment>
<dbReference type="RefSeq" id="WP_160422955.1">
    <property type="nucleotide sequence ID" value="NZ_WSTA01000009.1"/>
</dbReference>
<organism evidence="3 4">
    <name type="scientific">Agromyces seonyuensis</name>
    <dbReference type="NCBI Taxonomy" id="2662446"/>
    <lineage>
        <taxon>Bacteria</taxon>
        <taxon>Bacillati</taxon>
        <taxon>Actinomycetota</taxon>
        <taxon>Actinomycetes</taxon>
        <taxon>Micrococcales</taxon>
        <taxon>Microbacteriaceae</taxon>
        <taxon>Agromyces</taxon>
    </lineage>
</organism>
<dbReference type="InterPro" id="IPR001387">
    <property type="entry name" value="Cro/C1-type_HTH"/>
</dbReference>
<dbReference type="CDD" id="cd02209">
    <property type="entry name" value="cupin_XRE_C"/>
    <property type="match status" value="1"/>
</dbReference>
<dbReference type="InterPro" id="IPR011051">
    <property type="entry name" value="RmlC_Cupin_sf"/>
</dbReference>
<dbReference type="PANTHER" id="PTHR46797">
    <property type="entry name" value="HTH-TYPE TRANSCRIPTIONAL REGULATOR"/>
    <property type="match status" value="1"/>
</dbReference>
<dbReference type="GO" id="GO:0003677">
    <property type="term" value="F:DNA binding"/>
    <property type="evidence" value="ECO:0007669"/>
    <property type="project" value="UniProtKB-KW"/>
</dbReference>
<feature type="domain" description="HTH cro/C1-type" evidence="2">
    <location>
        <begin position="11"/>
        <end position="65"/>
    </location>
</feature>
<dbReference type="InterPro" id="IPR050807">
    <property type="entry name" value="TransReg_Diox_bact_type"/>
</dbReference>
<dbReference type="AlphaFoldDB" id="A0A6I4P2V0"/>
<dbReference type="Proteomes" id="UP000438182">
    <property type="component" value="Unassembled WGS sequence"/>
</dbReference>
<dbReference type="InterPro" id="IPR014710">
    <property type="entry name" value="RmlC-like_jellyroll"/>
</dbReference>
<proteinExistence type="predicted"/>
<dbReference type="PANTHER" id="PTHR46797:SF1">
    <property type="entry name" value="METHYLPHOSPHONATE SYNTHASE"/>
    <property type="match status" value="1"/>
</dbReference>
<name>A0A6I4P2V0_9MICO</name>
<reference evidence="3 4" key="1">
    <citation type="submission" date="2019-12" db="EMBL/GenBank/DDBJ databases">
        <authorList>
            <person name="Kim Y.S."/>
        </authorList>
    </citation>
    <scope>NUCLEOTIDE SEQUENCE [LARGE SCALE GENOMIC DNA]</scope>
    <source>
        <strain evidence="3 4">MMS17-SY077</strain>
    </source>
</reference>
<gene>
    <name evidence="3" type="ORF">GB864_03425</name>
</gene>
<dbReference type="Gene3D" id="1.10.260.40">
    <property type="entry name" value="lambda repressor-like DNA-binding domains"/>
    <property type="match status" value="1"/>
</dbReference>
<dbReference type="Pfam" id="PF01381">
    <property type="entry name" value="HTH_3"/>
    <property type="match status" value="1"/>
</dbReference>
<evidence type="ECO:0000313" key="3">
    <source>
        <dbReference type="EMBL" id="MWB97607.1"/>
    </source>
</evidence>
<dbReference type="CDD" id="cd00093">
    <property type="entry name" value="HTH_XRE"/>
    <property type="match status" value="1"/>
</dbReference>
<dbReference type="Gene3D" id="2.60.120.10">
    <property type="entry name" value="Jelly Rolls"/>
    <property type="match status" value="1"/>
</dbReference>
<dbReference type="PROSITE" id="PS50943">
    <property type="entry name" value="HTH_CROC1"/>
    <property type="match status" value="1"/>
</dbReference>
<evidence type="ECO:0000313" key="4">
    <source>
        <dbReference type="Proteomes" id="UP000438182"/>
    </source>
</evidence>
<dbReference type="EMBL" id="WSTA01000009">
    <property type="protein sequence ID" value="MWB97607.1"/>
    <property type="molecule type" value="Genomic_DNA"/>
</dbReference>
<accession>A0A6I4P2V0</accession>
<protein>
    <submittedName>
        <fullName evidence="3">Helix-turn-helix domain-containing protein</fullName>
    </submittedName>
</protein>
<sequence length="177" mass="18487">MHAGPEVGSRLRRLRVERALSLSELARRAGIGKGTLSELERGLRNPTIDTLYALCEPLGAPITALVGDTSGTVVDDPAGGRAIQLDVRQGADGTVVEVFRLEFPAGAGHDSPRHGDDVREDLVVTAGRLAVGPVGAAVELGTGEHHAWTSDAPHVYRAVDGPAEAIVIIRTPPARAS</sequence>
<keyword evidence="1" id="KW-0238">DNA-binding</keyword>
<keyword evidence="4" id="KW-1185">Reference proteome</keyword>
<evidence type="ECO:0000256" key="1">
    <source>
        <dbReference type="ARBA" id="ARBA00023125"/>
    </source>
</evidence>
<dbReference type="SUPFAM" id="SSF51182">
    <property type="entry name" value="RmlC-like cupins"/>
    <property type="match status" value="1"/>
</dbReference>
<dbReference type="GO" id="GO:0003700">
    <property type="term" value="F:DNA-binding transcription factor activity"/>
    <property type="evidence" value="ECO:0007669"/>
    <property type="project" value="TreeGrafter"/>
</dbReference>
<dbReference type="SUPFAM" id="SSF47413">
    <property type="entry name" value="lambda repressor-like DNA-binding domains"/>
    <property type="match status" value="1"/>
</dbReference>
<dbReference type="SMART" id="SM00530">
    <property type="entry name" value="HTH_XRE"/>
    <property type="match status" value="1"/>
</dbReference>